<reference evidence="3" key="3">
    <citation type="submission" date="2023-06" db="EMBL/GenBank/DDBJ databases">
        <authorList>
            <person name="Spilker T."/>
        </authorList>
    </citation>
    <scope>NUCLEOTIDE SEQUENCE</scope>
    <source>
        <strain evidence="3">FLAC1071</strain>
    </source>
</reference>
<evidence type="ECO:0000313" key="5">
    <source>
        <dbReference type="Proteomes" id="UP001529272"/>
    </source>
</evidence>
<evidence type="ECO:0000256" key="1">
    <source>
        <dbReference type="SAM" id="Phobius"/>
    </source>
</evidence>
<dbReference type="Proteomes" id="UP001529272">
    <property type="component" value="Unassembled WGS sequence"/>
</dbReference>
<evidence type="ECO:0000313" key="2">
    <source>
        <dbReference type="EMBL" id="ASL17418.1"/>
    </source>
</evidence>
<organism evidence="2 4">
    <name type="scientific">Mycobacterium intracellulare subsp. chimaera</name>
    <dbReference type="NCBI Taxonomy" id="222805"/>
    <lineage>
        <taxon>Bacteria</taxon>
        <taxon>Bacillati</taxon>
        <taxon>Actinomycetota</taxon>
        <taxon>Actinomycetes</taxon>
        <taxon>Mycobacteriales</taxon>
        <taxon>Mycobacteriaceae</taxon>
        <taxon>Mycobacterium</taxon>
        <taxon>Mycobacterium avium complex (MAC)</taxon>
    </lineage>
</organism>
<reference evidence="2 4" key="1">
    <citation type="journal article" date="2017" name="Lancet Infect. Dis.">
        <title>Global outbreak of severe Mycobacterium chimaera disease after cardiac surgery: a molecular epidemiological study.</title>
        <authorList>
            <person name="van Ingen J."/>
            <person name="Kohl T."/>
            <person name="Kranzer K."/>
            <person name="Hasse B."/>
            <person name="Keller P."/>
            <person name="Szafranska A."/>
            <person name="Hillemann D."/>
            <person name="Chand M."/>
            <person name="Schreiber P."/>
            <person name="Sommerstein R."/>
            <person name="Berger C."/>
            <person name="Genoni M."/>
            <person name="Ruegg C."/>
            <person name="Troillet N."/>
            <person name="Widmer A.F."/>
            <person name="Becker S.L."/>
            <person name="Herrmann M."/>
            <person name="Eckmanns T."/>
            <person name="Haller S."/>
            <person name="Hoeller C."/>
            <person name="Debast S.B."/>
            <person name="Wolfhagen M.J."/>
            <person name="Hopman J."/>
            <person name="Kluytmans J."/>
            <person name="Langelaar M."/>
            <person name="Notermans D.W."/>
            <person name="ten Oever J."/>
            <person name="van den Barselaar P."/>
            <person name="Vonk A.B.A."/>
            <person name="Vos M.C."/>
            <person name="Ahmed N."/>
            <person name="Brown T."/>
            <person name="Crook D."/>
            <person name="Lamagni T."/>
            <person name="Phin N."/>
            <person name="Smith E.G."/>
            <person name="Zambon M."/>
            <person name="Serr A."/>
            <person name="Goetting T."/>
            <person name="Ebner W."/>
            <person name="Thuermer A."/>
            <person name="Utpatel C."/>
            <person name="Sproer C."/>
            <person name="Bunk B."/>
            <person name="Nubel U."/>
            <person name="Bloemberg G."/>
            <person name="Bottger E."/>
            <person name="Niemann S."/>
            <person name="Wagner D."/>
            <person name="Sax H."/>
        </authorList>
    </citation>
    <scope>NUCLEOTIDE SEQUENCE [LARGE SCALE GENOMIC DNA]</scope>
    <source>
        <strain evidence="2 4">ZUERICH-2</strain>
    </source>
</reference>
<keyword evidence="5" id="KW-1185">Reference proteome</keyword>
<reference evidence="3" key="2">
    <citation type="submission" date="2023-06" db="EMBL/GenBank/DDBJ databases">
        <title>Itaconate inhibition of nontuberculous mycobacteria.</title>
        <authorList>
            <person name="Breen P."/>
            <person name="Zimbric M."/>
            <person name="Caverly L."/>
        </authorList>
    </citation>
    <scope>NUCLEOTIDE SEQUENCE</scope>
    <source>
        <strain evidence="3">FLAC1071</strain>
    </source>
</reference>
<keyword evidence="1" id="KW-1133">Transmembrane helix</keyword>
<dbReference type="EMBL" id="CP015267">
    <property type="protein sequence ID" value="ASL17418.1"/>
    <property type="molecule type" value="Genomic_DNA"/>
</dbReference>
<sequence>MSHIGDWFNYQASLKILVFAMLAGAALPGLFALGIRLQSAGAGDISLDGASNGSAPRRNPMLTALAWSIYALVIAVIALALLYIARDFIAHHTGYPLLGAKPK</sequence>
<dbReference type="GeneID" id="45456712"/>
<evidence type="ECO:0000313" key="3">
    <source>
        <dbReference type="EMBL" id="MDM3926899.1"/>
    </source>
</evidence>
<feature type="transmembrane region" description="Helical" evidence="1">
    <location>
        <begin position="64"/>
        <end position="85"/>
    </location>
</feature>
<protein>
    <submittedName>
        <fullName evidence="2">Transmembrane protein</fullName>
    </submittedName>
</protein>
<keyword evidence="1" id="KW-0472">Membrane</keyword>
<dbReference type="EMBL" id="JASZZX010000009">
    <property type="protein sequence ID" value="MDM3926899.1"/>
    <property type="molecule type" value="Genomic_DNA"/>
</dbReference>
<keyword evidence="1 2" id="KW-0812">Transmembrane</keyword>
<feature type="transmembrane region" description="Helical" evidence="1">
    <location>
        <begin position="12"/>
        <end position="35"/>
    </location>
</feature>
<proteinExistence type="predicted"/>
<evidence type="ECO:0000313" key="4">
    <source>
        <dbReference type="Proteomes" id="UP000198286"/>
    </source>
</evidence>
<accession>A0A249C732</accession>
<dbReference type="AlphaFoldDB" id="A0A249C732"/>
<gene>
    <name evidence="2" type="ORF">MYCOZU2_05062</name>
    <name evidence="3" type="ORF">QRB35_12785</name>
</gene>
<dbReference type="RefSeq" id="WP_008261049.1">
    <property type="nucleotide sequence ID" value="NZ_CAAHFK010000061.1"/>
</dbReference>
<dbReference type="Proteomes" id="UP000198286">
    <property type="component" value="Chromosome"/>
</dbReference>
<name>A0A249C732_MYCIT</name>